<evidence type="ECO:0000313" key="10">
    <source>
        <dbReference type="Proteomes" id="UP001501508"/>
    </source>
</evidence>
<organism evidence="9 10">
    <name type="scientific">Ravibacter arvi</name>
    <dbReference type="NCBI Taxonomy" id="2051041"/>
    <lineage>
        <taxon>Bacteria</taxon>
        <taxon>Pseudomonadati</taxon>
        <taxon>Bacteroidota</taxon>
        <taxon>Cytophagia</taxon>
        <taxon>Cytophagales</taxon>
        <taxon>Spirosomataceae</taxon>
        <taxon>Ravibacter</taxon>
    </lineage>
</organism>
<comment type="caution">
    <text evidence="9">The sequence shown here is derived from an EMBL/GenBank/DDBJ whole genome shotgun (WGS) entry which is preliminary data.</text>
</comment>
<dbReference type="InterPro" id="IPR033985">
    <property type="entry name" value="SusD-like_N"/>
</dbReference>
<feature type="domain" description="RagB/SusD" evidence="7">
    <location>
        <begin position="290"/>
        <end position="515"/>
    </location>
</feature>
<feature type="domain" description="SusD-like N-terminal" evidence="8">
    <location>
        <begin position="118"/>
        <end position="232"/>
    </location>
</feature>
<dbReference type="PROSITE" id="PS51257">
    <property type="entry name" value="PROKAR_LIPOPROTEIN"/>
    <property type="match status" value="1"/>
</dbReference>
<sequence length="541" mass="58969">MIKIKKYTCGLMASGMLLFSACADKLEVEPPHNITDKQIAELLASGDEAKIKIVMGGMANAMPLLFNNAGASGAGTADMYYTAQGLDVNRILEGNDVVLSDVEGLDGLVGPVEYQMGDFITAASTKNFAYWKYAWYCVTTANQMLNYLPDDVVATNNFLKECKARGLVARAYGYAYLMENYQDAFLQGGNAKLGIMLYDKFQPTQPNKARSTAKETYDFIKADLNNAITLLKAAGIGYTTGIADISDIDLGVANFLLARVSIWTGDWATAISATTEILSKYPNLMSQAQYGGKNTGTATDPLIKPESNGFLNNEQNPEVILGFALGTANTHFLAYMNPFGRGNGGEQRAYKRIDNRLYEKIAADDYRKDGFMLAAFGDYTYPASNKVAFIPSYTNMKFAATHGLNSTNKADVGLSSFCNMRASEVLLMKAEAEAQSGADAAAKATLDKLLAARTRTGAVALTTATYPSMQGLTTLQMVQLQTRIELWGEGGREFYNNKRWNIPVDRANSANHVAKTSYPVSKMTLQIPEDEMLYNPLAVQN</sequence>
<dbReference type="Pfam" id="PF14322">
    <property type="entry name" value="SusD-like_3"/>
    <property type="match status" value="1"/>
</dbReference>
<dbReference type="Proteomes" id="UP001501508">
    <property type="component" value="Unassembled WGS sequence"/>
</dbReference>
<dbReference type="RefSeq" id="WP_345029990.1">
    <property type="nucleotide sequence ID" value="NZ_BAABEY010000025.1"/>
</dbReference>
<keyword evidence="10" id="KW-1185">Reference proteome</keyword>
<evidence type="ECO:0000256" key="3">
    <source>
        <dbReference type="ARBA" id="ARBA00022729"/>
    </source>
</evidence>
<keyword evidence="4" id="KW-0472">Membrane</keyword>
<evidence type="ECO:0008006" key="11">
    <source>
        <dbReference type="Google" id="ProtNLM"/>
    </source>
</evidence>
<feature type="signal peptide" evidence="6">
    <location>
        <begin position="1"/>
        <end position="23"/>
    </location>
</feature>
<gene>
    <name evidence="9" type="ORF">GCM10023091_26970</name>
</gene>
<evidence type="ECO:0000259" key="7">
    <source>
        <dbReference type="Pfam" id="PF07980"/>
    </source>
</evidence>
<proteinExistence type="inferred from homology"/>
<dbReference type="Gene3D" id="1.25.40.390">
    <property type="match status" value="1"/>
</dbReference>
<keyword evidence="5" id="KW-0998">Cell outer membrane</keyword>
<dbReference type="InterPro" id="IPR011990">
    <property type="entry name" value="TPR-like_helical_dom_sf"/>
</dbReference>
<evidence type="ECO:0000256" key="5">
    <source>
        <dbReference type="ARBA" id="ARBA00023237"/>
    </source>
</evidence>
<evidence type="ECO:0000256" key="4">
    <source>
        <dbReference type="ARBA" id="ARBA00023136"/>
    </source>
</evidence>
<keyword evidence="3 6" id="KW-0732">Signal</keyword>
<protein>
    <recommendedName>
        <fullName evidence="11">RagB/SusD family nutrient uptake outer membrane protein</fullName>
    </recommendedName>
</protein>
<evidence type="ECO:0000256" key="6">
    <source>
        <dbReference type="SAM" id="SignalP"/>
    </source>
</evidence>
<dbReference type="SUPFAM" id="SSF48452">
    <property type="entry name" value="TPR-like"/>
    <property type="match status" value="1"/>
</dbReference>
<feature type="chain" id="PRO_5046178904" description="RagB/SusD family nutrient uptake outer membrane protein" evidence="6">
    <location>
        <begin position="24"/>
        <end position="541"/>
    </location>
</feature>
<dbReference type="Pfam" id="PF07980">
    <property type="entry name" value="SusD_RagB"/>
    <property type="match status" value="1"/>
</dbReference>
<evidence type="ECO:0000256" key="1">
    <source>
        <dbReference type="ARBA" id="ARBA00004442"/>
    </source>
</evidence>
<comment type="subcellular location">
    <subcellularLocation>
        <location evidence="1">Cell outer membrane</location>
    </subcellularLocation>
</comment>
<comment type="similarity">
    <text evidence="2">Belongs to the SusD family.</text>
</comment>
<evidence type="ECO:0000259" key="8">
    <source>
        <dbReference type="Pfam" id="PF14322"/>
    </source>
</evidence>
<name>A0ABP8M385_9BACT</name>
<accession>A0ABP8M385</accession>
<evidence type="ECO:0000256" key="2">
    <source>
        <dbReference type="ARBA" id="ARBA00006275"/>
    </source>
</evidence>
<evidence type="ECO:0000313" key="9">
    <source>
        <dbReference type="EMBL" id="GAA4441536.1"/>
    </source>
</evidence>
<reference evidence="10" key="1">
    <citation type="journal article" date="2019" name="Int. J. Syst. Evol. Microbiol.">
        <title>The Global Catalogue of Microorganisms (GCM) 10K type strain sequencing project: providing services to taxonomists for standard genome sequencing and annotation.</title>
        <authorList>
            <consortium name="The Broad Institute Genomics Platform"/>
            <consortium name="The Broad Institute Genome Sequencing Center for Infectious Disease"/>
            <person name="Wu L."/>
            <person name="Ma J."/>
        </authorList>
    </citation>
    <scope>NUCLEOTIDE SEQUENCE [LARGE SCALE GENOMIC DNA]</scope>
    <source>
        <strain evidence="10">JCM 31920</strain>
    </source>
</reference>
<dbReference type="InterPro" id="IPR012944">
    <property type="entry name" value="SusD_RagB_dom"/>
</dbReference>
<dbReference type="EMBL" id="BAABEY010000025">
    <property type="protein sequence ID" value="GAA4441536.1"/>
    <property type="molecule type" value="Genomic_DNA"/>
</dbReference>